<comment type="caution">
    <text evidence="12">The sequence shown here is derived from an EMBL/GenBank/DDBJ whole genome shotgun (WGS) entry which is preliminary data.</text>
</comment>
<keyword evidence="7 9" id="KW-0234">DNA repair</keyword>
<evidence type="ECO:0000256" key="4">
    <source>
        <dbReference type="ARBA" id="ARBA00022603"/>
    </source>
</evidence>
<dbReference type="PROSITE" id="PS00374">
    <property type="entry name" value="MGMT"/>
    <property type="match status" value="1"/>
</dbReference>
<evidence type="ECO:0000259" key="11">
    <source>
        <dbReference type="Pfam" id="PF02870"/>
    </source>
</evidence>
<evidence type="ECO:0000256" key="1">
    <source>
        <dbReference type="ARBA" id="ARBA00001286"/>
    </source>
</evidence>
<keyword evidence="5 9" id="KW-0808">Transferase</keyword>
<dbReference type="GO" id="GO:0005737">
    <property type="term" value="C:cytoplasm"/>
    <property type="evidence" value="ECO:0007669"/>
    <property type="project" value="UniProtKB-SubCell"/>
</dbReference>
<evidence type="ECO:0000256" key="8">
    <source>
        <dbReference type="ARBA" id="ARBA00049348"/>
    </source>
</evidence>
<feature type="active site" description="Nucleophile; methyl group acceptor" evidence="9">
    <location>
        <position position="183"/>
    </location>
</feature>
<proteinExistence type="inferred from homology"/>
<evidence type="ECO:0000256" key="6">
    <source>
        <dbReference type="ARBA" id="ARBA00022763"/>
    </source>
</evidence>
<organism evidence="12 13">
    <name type="scientific">Candidatus Ruania gallistercoris</name>
    <dbReference type="NCBI Taxonomy" id="2838746"/>
    <lineage>
        <taxon>Bacteria</taxon>
        <taxon>Bacillati</taxon>
        <taxon>Actinomycetota</taxon>
        <taxon>Actinomycetes</taxon>
        <taxon>Micrococcales</taxon>
        <taxon>Ruaniaceae</taxon>
        <taxon>Ruania</taxon>
    </lineage>
</organism>
<dbReference type="AlphaFoldDB" id="A0A9D2J3Q0"/>
<dbReference type="PANTHER" id="PTHR10815:SF5">
    <property type="entry name" value="METHYLATED-DNA--PROTEIN-CYSTEINE METHYLTRANSFERASE"/>
    <property type="match status" value="1"/>
</dbReference>
<dbReference type="SUPFAM" id="SSF53155">
    <property type="entry name" value="Methylated DNA-protein cysteine methyltransferase domain"/>
    <property type="match status" value="1"/>
</dbReference>
<comment type="catalytic activity">
    <reaction evidence="8 9">
        <text>a 6-O-methyl-2'-deoxyguanosine in DNA + L-cysteinyl-[protein] = S-methyl-L-cysteinyl-[protein] + a 2'-deoxyguanosine in DNA</text>
        <dbReference type="Rhea" id="RHEA:24000"/>
        <dbReference type="Rhea" id="RHEA-COMP:10131"/>
        <dbReference type="Rhea" id="RHEA-COMP:10132"/>
        <dbReference type="Rhea" id="RHEA-COMP:11367"/>
        <dbReference type="Rhea" id="RHEA-COMP:11368"/>
        <dbReference type="ChEBI" id="CHEBI:29950"/>
        <dbReference type="ChEBI" id="CHEBI:82612"/>
        <dbReference type="ChEBI" id="CHEBI:85445"/>
        <dbReference type="ChEBI" id="CHEBI:85448"/>
        <dbReference type="EC" id="2.1.1.63"/>
    </reaction>
</comment>
<dbReference type="NCBIfam" id="TIGR00589">
    <property type="entry name" value="ogt"/>
    <property type="match status" value="1"/>
</dbReference>
<comment type="similarity">
    <text evidence="2 9">Belongs to the MGMT family.</text>
</comment>
<evidence type="ECO:0000256" key="2">
    <source>
        <dbReference type="ARBA" id="ARBA00008711"/>
    </source>
</evidence>
<keyword evidence="6 9" id="KW-0227">DNA damage</keyword>
<dbReference type="HAMAP" id="MF_00772">
    <property type="entry name" value="OGT"/>
    <property type="match status" value="1"/>
</dbReference>
<evidence type="ECO:0000256" key="3">
    <source>
        <dbReference type="ARBA" id="ARBA00022490"/>
    </source>
</evidence>
<comment type="catalytic activity">
    <reaction evidence="1 9">
        <text>a 4-O-methyl-thymidine in DNA + L-cysteinyl-[protein] = a thymidine in DNA + S-methyl-L-cysteinyl-[protein]</text>
        <dbReference type="Rhea" id="RHEA:53428"/>
        <dbReference type="Rhea" id="RHEA-COMP:10131"/>
        <dbReference type="Rhea" id="RHEA-COMP:10132"/>
        <dbReference type="Rhea" id="RHEA-COMP:13555"/>
        <dbReference type="Rhea" id="RHEA-COMP:13556"/>
        <dbReference type="ChEBI" id="CHEBI:29950"/>
        <dbReference type="ChEBI" id="CHEBI:82612"/>
        <dbReference type="ChEBI" id="CHEBI:137386"/>
        <dbReference type="ChEBI" id="CHEBI:137387"/>
        <dbReference type="EC" id="2.1.1.63"/>
    </reaction>
</comment>
<accession>A0A9D2J3Q0</accession>
<evidence type="ECO:0000313" key="13">
    <source>
        <dbReference type="Proteomes" id="UP000824037"/>
    </source>
</evidence>
<dbReference type="InterPro" id="IPR036388">
    <property type="entry name" value="WH-like_DNA-bd_sf"/>
</dbReference>
<dbReference type="GO" id="GO:0003908">
    <property type="term" value="F:methylated-DNA-[protein]-cysteine S-methyltransferase activity"/>
    <property type="evidence" value="ECO:0007669"/>
    <property type="project" value="UniProtKB-UniRule"/>
</dbReference>
<dbReference type="PANTHER" id="PTHR10815">
    <property type="entry name" value="METHYLATED-DNA--PROTEIN-CYSTEINE METHYLTRANSFERASE"/>
    <property type="match status" value="1"/>
</dbReference>
<keyword evidence="3 9" id="KW-0963">Cytoplasm</keyword>
<dbReference type="Proteomes" id="UP000824037">
    <property type="component" value="Unassembled WGS sequence"/>
</dbReference>
<comment type="function">
    <text evidence="9">Involved in the cellular defense against the biological effects of O6-methylguanine (O6-MeG) and O4-methylthymine (O4-MeT) in DNA. Repairs the methylated nucleobase in DNA by stoichiometrically transferring the methyl group to a cysteine residue in the enzyme. This is a suicide reaction: the enzyme is irreversibly inactivated.</text>
</comment>
<dbReference type="Pfam" id="PF01035">
    <property type="entry name" value="DNA_binding_1"/>
    <property type="match status" value="1"/>
</dbReference>
<keyword evidence="4 9" id="KW-0489">Methyltransferase</keyword>
<dbReference type="Pfam" id="PF02870">
    <property type="entry name" value="Methyltransf_1N"/>
    <property type="match status" value="1"/>
</dbReference>
<dbReference type="InterPro" id="IPR036631">
    <property type="entry name" value="MGMT_N_sf"/>
</dbReference>
<sequence length="213" mass="22637">MTEKTADGRTSAYGVGRVDAAALFPAAETDLARLHARLAERAQDEALLDVAYCTIDSPVGPLLLAATPNGLVRIAYEREGFDTVLDGLAATISPRVVESPARLDRVATELAEYFAGTRRTFDLALDHVLSSGFRRLVQSHLPEIEYGHTQSYQQIAARVGNPKAVRAVGSACATNPLPVVVPCHRVLRSDGSLGGYIGGLAAKTALLDLERAA</sequence>
<gene>
    <name evidence="12" type="ORF">H9815_06935</name>
</gene>
<name>A0A9D2J3Q0_9MICO</name>
<dbReference type="InterPro" id="IPR008332">
    <property type="entry name" value="MethylG_MeTrfase_N"/>
</dbReference>
<evidence type="ECO:0000313" key="12">
    <source>
        <dbReference type="EMBL" id="HIZ35496.1"/>
    </source>
</evidence>
<dbReference type="InterPro" id="IPR036217">
    <property type="entry name" value="MethylDNA_cys_MeTrfase_DNAb"/>
</dbReference>
<feature type="domain" description="Methylguanine DNA methyltransferase ribonuclease-like" evidence="11">
    <location>
        <begin position="52"/>
        <end position="126"/>
    </location>
</feature>
<dbReference type="FunFam" id="1.10.10.10:FF:000214">
    <property type="entry name" value="Methylated-DNA--protein-cysteine methyltransferase"/>
    <property type="match status" value="1"/>
</dbReference>
<evidence type="ECO:0000256" key="7">
    <source>
        <dbReference type="ARBA" id="ARBA00023204"/>
    </source>
</evidence>
<evidence type="ECO:0000256" key="9">
    <source>
        <dbReference type="HAMAP-Rule" id="MF_00772"/>
    </source>
</evidence>
<dbReference type="Gene3D" id="3.30.160.70">
    <property type="entry name" value="Methylated DNA-protein cysteine methyltransferase domain"/>
    <property type="match status" value="1"/>
</dbReference>
<comment type="miscellaneous">
    <text evidence="9">This enzyme catalyzes only one turnover and therefore is not strictly catalytic. According to one definition, an enzyme is a biocatalyst that acts repeatedly and over many reaction cycles.</text>
</comment>
<dbReference type="CDD" id="cd06445">
    <property type="entry name" value="ATase"/>
    <property type="match status" value="1"/>
</dbReference>
<comment type="subcellular location">
    <subcellularLocation>
        <location evidence="9">Cytoplasm</location>
    </subcellularLocation>
</comment>
<dbReference type="GO" id="GO:0032259">
    <property type="term" value="P:methylation"/>
    <property type="evidence" value="ECO:0007669"/>
    <property type="project" value="UniProtKB-KW"/>
</dbReference>
<dbReference type="EMBL" id="DXBY01000116">
    <property type="protein sequence ID" value="HIZ35496.1"/>
    <property type="molecule type" value="Genomic_DNA"/>
</dbReference>
<dbReference type="EC" id="2.1.1.63" evidence="9"/>
<reference evidence="12" key="2">
    <citation type="submission" date="2021-04" db="EMBL/GenBank/DDBJ databases">
        <authorList>
            <person name="Gilroy R."/>
        </authorList>
    </citation>
    <scope>NUCLEOTIDE SEQUENCE</scope>
    <source>
        <strain evidence="12">ChiGjej4B4-7305</strain>
    </source>
</reference>
<dbReference type="InterPro" id="IPR001497">
    <property type="entry name" value="MethylDNA_cys_MeTrfase_AS"/>
</dbReference>
<reference evidence="12" key="1">
    <citation type="journal article" date="2021" name="PeerJ">
        <title>Extensive microbial diversity within the chicken gut microbiome revealed by metagenomics and culture.</title>
        <authorList>
            <person name="Gilroy R."/>
            <person name="Ravi A."/>
            <person name="Getino M."/>
            <person name="Pursley I."/>
            <person name="Horton D.L."/>
            <person name="Alikhan N.F."/>
            <person name="Baker D."/>
            <person name="Gharbi K."/>
            <person name="Hall N."/>
            <person name="Watson M."/>
            <person name="Adriaenssens E.M."/>
            <person name="Foster-Nyarko E."/>
            <person name="Jarju S."/>
            <person name="Secka A."/>
            <person name="Antonio M."/>
            <person name="Oren A."/>
            <person name="Chaudhuri R.R."/>
            <person name="La Ragione R."/>
            <person name="Hildebrand F."/>
            <person name="Pallen M.J."/>
        </authorList>
    </citation>
    <scope>NUCLEOTIDE SEQUENCE</scope>
    <source>
        <strain evidence="12">ChiGjej4B4-7305</strain>
    </source>
</reference>
<evidence type="ECO:0000259" key="10">
    <source>
        <dbReference type="Pfam" id="PF01035"/>
    </source>
</evidence>
<feature type="domain" description="Methylated-DNA-[protein]-cysteine S-methyltransferase DNA binding" evidence="10">
    <location>
        <begin position="133"/>
        <end position="211"/>
    </location>
</feature>
<evidence type="ECO:0000256" key="5">
    <source>
        <dbReference type="ARBA" id="ARBA00022679"/>
    </source>
</evidence>
<dbReference type="GO" id="GO:0006307">
    <property type="term" value="P:DNA alkylation repair"/>
    <property type="evidence" value="ECO:0007669"/>
    <property type="project" value="UniProtKB-UniRule"/>
</dbReference>
<protein>
    <recommendedName>
        <fullName evidence="9">Methylated-DNA--protein-cysteine methyltransferase</fullName>
        <ecNumber evidence="9">2.1.1.63</ecNumber>
    </recommendedName>
    <alternativeName>
        <fullName evidence="9">6-O-methylguanine-DNA methyltransferase</fullName>
        <shortName evidence="9">MGMT</shortName>
    </alternativeName>
    <alternativeName>
        <fullName evidence="9">O-6-methylguanine-DNA-alkyltransferase</fullName>
    </alternativeName>
</protein>
<dbReference type="Gene3D" id="1.10.10.10">
    <property type="entry name" value="Winged helix-like DNA-binding domain superfamily/Winged helix DNA-binding domain"/>
    <property type="match status" value="1"/>
</dbReference>
<dbReference type="SUPFAM" id="SSF46767">
    <property type="entry name" value="Methylated DNA-protein cysteine methyltransferase, C-terminal domain"/>
    <property type="match status" value="1"/>
</dbReference>
<dbReference type="InterPro" id="IPR014048">
    <property type="entry name" value="MethylDNA_cys_MeTrfase_DNA-bd"/>
</dbReference>
<dbReference type="InterPro" id="IPR023546">
    <property type="entry name" value="MGMT"/>
</dbReference>